<proteinExistence type="predicted"/>
<dbReference type="EMBL" id="HF563609">
    <property type="protein sequence ID" value="CCP26717.1"/>
    <property type="molecule type" value="Genomic_DNA"/>
</dbReference>
<dbReference type="Pfam" id="PF10096">
    <property type="entry name" value="DUF2334"/>
    <property type="match status" value="1"/>
</dbReference>
<dbReference type="CDD" id="cd10925">
    <property type="entry name" value="CE4_u1"/>
    <property type="match status" value="1"/>
</dbReference>
<organism evidence="1 2">
    <name type="scientific">Tepidanaerobacter acetatoxydans (strain DSM 21804 / JCM 16047 / Re1)</name>
    <dbReference type="NCBI Taxonomy" id="1209989"/>
    <lineage>
        <taxon>Bacteria</taxon>
        <taxon>Bacillati</taxon>
        <taxon>Bacillota</taxon>
        <taxon>Clostridia</taxon>
        <taxon>Thermosediminibacterales</taxon>
        <taxon>Tepidanaerobacteraceae</taxon>
        <taxon>Tepidanaerobacter</taxon>
    </lineage>
</organism>
<keyword evidence="2" id="KW-1185">Reference proteome</keyword>
<dbReference type="PATRIC" id="fig|1209989.3.peg.2199"/>
<dbReference type="KEGG" id="tae:TepiRe1_1904"/>
<dbReference type="SUPFAM" id="SSF88713">
    <property type="entry name" value="Glycoside hydrolase/deacetylase"/>
    <property type="match status" value="1"/>
</dbReference>
<evidence type="ECO:0000313" key="2">
    <source>
        <dbReference type="Proteomes" id="UP000010802"/>
    </source>
</evidence>
<evidence type="ECO:0008006" key="3">
    <source>
        <dbReference type="Google" id="ProtNLM"/>
    </source>
</evidence>
<dbReference type="OrthoDB" id="9792651at2"/>
<reference evidence="2" key="1">
    <citation type="journal article" date="2013" name="Genome Announc.">
        <title>First genome sequence of a syntrophic acetate-oxidizing bacterium, Tepidanaerobacter acetatoxydans strain Re1.</title>
        <authorList>
            <person name="Manzoor S."/>
            <person name="Bongcam-Rudloff E."/>
            <person name="Schnurer A."/>
            <person name="Muller B."/>
        </authorList>
    </citation>
    <scope>NUCLEOTIDE SEQUENCE [LARGE SCALE GENOMIC DNA]</scope>
    <source>
        <strain evidence="2">Re1</strain>
    </source>
</reference>
<protein>
    <recommendedName>
        <fullName evidence="3">Polysaccharide deacetylase</fullName>
    </recommendedName>
</protein>
<evidence type="ECO:0000313" key="1">
    <source>
        <dbReference type="EMBL" id="CCP26717.1"/>
    </source>
</evidence>
<dbReference type="Proteomes" id="UP000010802">
    <property type="component" value="Chromosome"/>
</dbReference>
<dbReference type="HOGENOM" id="CLU_1136717_0_0_9"/>
<accession>L0S4H8</accession>
<dbReference type="Gene3D" id="3.20.20.370">
    <property type="entry name" value="Glycoside hydrolase/deacetylase"/>
    <property type="match status" value="1"/>
</dbReference>
<dbReference type="KEGG" id="tep:TepRe1_1765"/>
<dbReference type="RefSeq" id="WP_013778818.1">
    <property type="nucleotide sequence ID" value="NC_015519.1"/>
</dbReference>
<gene>
    <name evidence="1" type="ordered locus">TEPIRE1_1904</name>
</gene>
<name>F4LX97_TEPAE</name>
<dbReference type="AlphaFoldDB" id="F4LX97"/>
<accession>F4LX97</accession>
<sequence length="244" mass="28867">MYLIRLDDASEYMDITRWDKMEQILDLHNIKPIVGVIPNNQDNNLINKYKRDTGFWNKVKKWQEKGWTIALHGYNHVHLTDDGGVNPVNLRSEFAGVSLNEQRDKIANGIKIFKKYNINPEVFFAPFHTFDMNTLEALKVESNIRIVSDTIANDIYKSGDFYFIPQQSGHVQKLPFKVVTFCYHPNNMKDNNFKRLDFFIEENRDRFADFKELLFKDRKLDAYDKILRKSYFSLKSLRVKLKGK</sequence>
<dbReference type="GO" id="GO:0005975">
    <property type="term" value="P:carbohydrate metabolic process"/>
    <property type="evidence" value="ECO:0007669"/>
    <property type="project" value="InterPro"/>
</dbReference>
<dbReference type="STRING" id="1209989.TepRe1_1765"/>
<dbReference type="eggNOG" id="COG3233">
    <property type="taxonomic scope" value="Bacteria"/>
</dbReference>
<dbReference type="InterPro" id="IPR011330">
    <property type="entry name" value="Glyco_hydro/deAcase_b/a-brl"/>
</dbReference>
<dbReference type="InterPro" id="IPR018763">
    <property type="entry name" value="DUF2334"/>
</dbReference>